<dbReference type="EMBL" id="CADCWE010000175">
    <property type="protein sequence ID" value="CAA9548194.1"/>
    <property type="molecule type" value="Genomic_DNA"/>
</dbReference>
<name>A0A6J4UFX3_9BACT</name>
<protein>
    <submittedName>
        <fullName evidence="1">Uncharacterized protein</fullName>
    </submittedName>
</protein>
<accession>A0A6J4UFX3</accession>
<sequence>MVWTTWLGDVSFIAPAYRRIIGGWKGIENGDAVRCPGPRRVEPISKETSSRWR</sequence>
<gene>
    <name evidence="1" type="ORF">AVDCRST_MAG73-2619</name>
</gene>
<dbReference type="AlphaFoldDB" id="A0A6J4UFX3"/>
<organism evidence="1">
    <name type="scientific">uncultured Thermomicrobiales bacterium</name>
    <dbReference type="NCBI Taxonomy" id="1645740"/>
    <lineage>
        <taxon>Bacteria</taxon>
        <taxon>Pseudomonadati</taxon>
        <taxon>Thermomicrobiota</taxon>
        <taxon>Thermomicrobia</taxon>
        <taxon>Thermomicrobiales</taxon>
        <taxon>environmental samples</taxon>
    </lineage>
</organism>
<reference evidence="1" key="1">
    <citation type="submission" date="2020-02" db="EMBL/GenBank/DDBJ databases">
        <authorList>
            <person name="Meier V. D."/>
        </authorList>
    </citation>
    <scope>NUCLEOTIDE SEQUENCE</scope>
    <source>
        <strain evidence="1">AVDCRST_MAG73</strain>
    </source>
</reference>
<proteinExistence type="predicted"/>
<evidence type="ECO:0000313" key="1">
    <source>
        <dbReference type="EMBL" id="CAA9548194.1"/>
    </source>
</evidence>